<comment type="cofactor">
    <cofactor evidence="2">
        <name>[4Fe-4S] cluster</name>
        <dbReference type="ChEBI" id="CHEBI:49883"/>
    </cofactor>
</comment>
<evidence type="ECO:0000256" key="3">
    <source>
        <dbReference type="ARBA" id="ARBA00011048"/>
    </source>
</evidence>
<evidence type="ECO:0000256" key="1">
    <source>
        <dbReference type="ARBA" id="ARBA00001917"/>
    </source>
</evidence>
<evidence type="ECO:0000313" key="12">
    <source>
        <dbReference type="EMBL" id="GGG44267.1"/>
    </source>
</evidence>
<dbReference type="AlphaFoldDB" id="A0A8J2ZE66"/>
<comment type="cofactor">
    <cofactor evidence="1">
        <name>FMN</name>
        <dbReference type="ChEBI" id="CHEBI:58210"/>
    </cofactor>
</comment>
<feature type="domain" description="FAD/NAD(P)-binding" evidence="11">
    <location>
        <begin position="391"/>
        <end position="494"/>
    </location>
</feature>
<gene>
    <name evidence="12" type="ORF">GCM10010964_34620</name>
</gene>
<dbReference type="Pfam" id="PF00724">
    <property type="entry name" value="Oxidored_FMN"/>
    <property type="match status" value="1"/>
</dbReference>
<dbReference type="GO" id="GO:0051536">
    <property type="term" value="F:iron-sulfur cluster binding"/>
    <property type="evidence" value="ECO:0007669"/>
    <property type="project" value="UniProtKB-KW"/>
</dbReference>
<evidence type="ECO:0000259" key="11">
    <source>
        <dbReference type="Pfam" id="PF07992"/>
    </source>
</evidence>
<dbReference type="Gene3D" id="3.40.50.720">
    <property type="entry name" value="NAD(P)-binding Rossmann-like Domain"/>
    <property type="match status" value="1"/>
</dbReference>
<dbReference type="InterPro" id="IPR023753">
    <property type="entry name" value="FAD/NAD-binding_dom"/>
</dbReference>
<dbReference type="SUPFAM" id="SSF51971">
    <property type="entry name" value="Nucleotide-binding domain"/>
    <property type="match status" value="1"/>
</dbReference>
<keyword evidence="4" id="KW-0285">Flavoprotein</keyword>
<dbReference type="SUPFAM" id="SSF51395">
    <property type="entry name" value="FMN-linked oxidoreductases"/>
    <property type="match status" value="1"/>
</dbReference>
<dbReference type="SUPFAM" id="SSF51905">
    <property type="entry name" value="FAD/NAD(P)-binding domain"/>
    <property type="match status" value="1"/>
</dbReference>
<dbReference type="InterPro" id="IPR036188">
    <property type="entry name" value="FAD/NAD-bd_sf"/>
</dbReference>
<dbReference type="PANTHER" id="PTHR42917">
    <property type="entry name" value="2,4-DIENOYL-COA REDUCTASE"/>
    <property type="match status" value="1"/>
</dbReference>
<dbReference type="GO" id="GO:0008670">
    <property type="term" value="F:2,4-dienoyl-CoA reductase (NADPH) activity"/>
    <property type="evidence" value="ECO:0007669"/>
    <property type="project" value="TreeGrafter"/>
</dbReference>
<comment type="caution">
    <text evidence="12">The sequence shown here is derived from an EMBL/GenBank/DDBJ whole genome shotgun (WGS) entry which is preliminary data.</text>
</comment>
<keyword evidence="6" id="KW-0479">Metal-binding</keyword>
<dbReference type="InterPro" id="IPR001155">
    <property type="entry name" value="OxRdtase_FMN_N"/>
</dbReference>
<dbReference type="Gene3D" id="3.50.50.60">
    <property type="entry name" value="FAD/NAD(P)-binding domain"/>
    <property type="match status" value="1"/>
</dbReference>
<evidence type="ECO:0000256" key="7">
    <source>
        <dbReference type="ARBA" id="ARBA00023002"/>
    </source>
</evidence>
<evidence type="ECO:0000256" key="2">
    <source>
        <dbReference type="ARBA" id="ARBA00001966"/>
    </source>
</evidence>
<dbReference type="GO" id="GO:0046872">
    <property type="term" value="F:metal ion binding"/>
    <property type="evidence" value="ECO:0007669"/>
    <property type="project" value="UniProtKB-KW"/>
</dbReference>
<keyword evidence="8" id="KW-0408">Iron</keyword>
<accession>A0A8J2ZE66</accession>
<dbReference type="EMBL" id="BMKS01000012">
    <property type="protein sequence ID" value="GGG44267.1"/>
    <property type="molecule type" value="Genomic_DNA"/>
</dbReference>
<proteinExistence type="inferred from homology"/>
<evidence type="ECO:0000256" key="9">
    <source>
        <dbReference type="ARBA" id="ARBA00023014"/>
    </source>
</evidence>
<dbReference type="RefSeq" id="WP_188902514.1">
    <property type="nucleotide sequence ID" value="NZ_BMKS01000012.1"/>
</dbReference>
<dbReference type="Proteomes" id="UP000597507">
    <property type="component" value="Unassembled WGS sequence"/>
</dbReference>
<comment type="similarity">
    <text evidence="3">In the N-terminal section; belongs to the NADH:flavin oxidoreductase/NADH oxidase family.</text>
</comment>
<name>A0A8J2ZE66_9PROT</name>
<evidence type="ECO:0000313" key="13">
    <source>
        <dbReference type="Proteomes" id="UP000597507"/>
    </source>
</evidence>
<dbReference type="InterPro" id="IPR051793">
    <property type="entry name" value="NADH:flavin_oxidoreductase"/>
</dbReference>
<dbReference type="InterPro" id="IPR013785">
    <property type="entry name" value="Aldolase_TIM"/>
</dbReference>
<dbReference type="PRINTS" id="PR00368">
    <property type="entry name" value="FADPNR"/>
</dbReference>
<organism evidence="12 13">
    <name type="scientific">Caldovatus sediminis</name>
    <dbReference type="NCBI Taxonomy" id="2041189"/>
    <lineage>
        <taxon>Bacteria</taxon>
        <taxon>Pseudomonadati</taxon>
        <taxon>Pseudomonadota</taxon>
        <taxon>Alphaproteobacteria</taxon>
        <taxon>Acetobacterales</taxon>
        <taxon>Roseomonadaceae</taxon>
        <taxon>Caldovatus</taxon>
    </lineage>
</organism>
<dbReference type="PANTHER" id="PTHR42917:SF2">
    <property type="entry name" value="2,4-DIENOYL-COA REDUCTASE [(2E)-ENOYL-COA-PRODUCING]"/>
    <property type="match status" value="1"/>
</dbReference>
<dbReference type="GO" id="GO:0010181">
    <property type="term" value="F:FMN binding"/>
    <property type="evidence" value="ECO:0007669"/>
    <property type="project" value="InterPro"/>
</dbReference>
<evidence type="ECO:0000259" key="10">
    <source>
        <dbReference type="Pfam" id="PF00724"/>
    </source>
</evidence>
<keyword evidence="5" id="KW-0288">FMN</keyword>
<dbReference type="Pfam" id="PF07992">
    <property type="entry name" value="Pyr_redox_2"/>
    <property type="match status" value="1"/>
</dbReference>
<reference evidence="12 13" key="1">
    <citation type="journal article" date="2014" name="Int. J. Syst. Evol. Microbiol.">
        <title>Complete genome sequence of Corynebacterium casei LMG S-19264T (=DSM 44701T), isolated from a smear-ripened cheese.</title>
        <authorList>
            <consortium name="US DOE Joint Genome Institute (JGI-PGF)"/>
            <person name="Walter F."/>
            <person name="Albersmeier A."/>
            <person name="Kalinowski J."/>
            <person name="Ruckert C."/>
        </authorList>
    </citation>
    <scope>NUCLEOTIDE SEQUENCE [LARGE SCALE GENOMIC DNA]</scope>
    <source>
        <strain evidence="12 13">CGMCC 1.16330</strain>
    </source>
</reference>
<evidence type="ECO:0000256" key="8">
    <source>
        <dbReference type="ARBA" id="ARBA00023004"/>
    </source>
</evidence>
<keyword evidence="13" id="KW-1185">Reference proteome</keyword>
<evidence type="ECO:0000256" key="6">
    <source>
        <dbReference type="ARBA" id="ARBA00022723"/>
    </source>
</evidence>
<dbReference type="Gene3D" id="3.20.20.70">
    <property type="entry name" value="Aldolase class I"/>
    <property type="match status" value="1"/>
</dbReference>
<sequence length="656" mass="69744">MAEDRTGGSYPGLFSPVAVGPRTLRNRIALAATLTNYGAGNRVTERWIGFLAERAKGGAALIISEVIAVDRDAIAHPAIVTGFEAANEEGFRRAAEAVEGAGACLLGQLWHPGRQQLWAPVRSPKGVSPEPDPYSWTVPHVMDTAEVRRVVAAYVAAAERLHRCGFGGVELHGAHGYLIGQFLSPSSNTREDEYGGDLEGRIRFVVEIAEGVRQRCGPGFVVGLKMPGDEGVPGGIGPEEAARITAALRARDLLDYYAYSQGNFSLSLENHVPDMHFRRAPFLDIHRRLRPAAGGRPVMALGRIATPEEAERALREGAGDLIGLSRALIADADWPEKARTGRAAAIRPATYDNVAWGEVHAGKPLEEIHNPQLGRRGESGWRPPRAARPRRVAVVGAGPAGLQAAWIAAARGHAVTLFGAGPSPGGKLRVEAGLPGRAEYARLIAWLGDRLRAEGVALRLGRRADAAMLRDAGAEAVVLATGAAPRRPPGFAGEGQAARDWAAALPAVPAARHPGAAVLFDMDQTAATYAVADALAERYARVVLLTPRTQLARGVNHCSAIGVHRRLHTRGVEIVHAAQPVRREGGRLTWRNVFTGREAATDDVALFLWSTPRVAEDSLAAPLRAAGLEVRLAGDCLAPRDLLCAIHEGEAAALAL</sequence>
<protein>
    <submittedName>
        <fullName evidence="12">Oxidoreductase</fullName>
    </submittedName>
</protein>
<evidence type="ECO:0000256" key="5">
    <source>
        <dbReference type="ARBA" id="ARBA00022643"/>
    </source>
</evidence>
<dbReference type="GO" id="GO:0033543">
    <property type="term" value="P:fatty acid beta-oxidation, unsaturated, even number, reductase/isomerase pathway"/>
    <property type="evidence" value="ECO:0007669"/>
    <property type="project" value="TreeGrafter"/>
</dbReference>
<keyword evidence="9" id="KW-0411">Iron-sulfur</keyword>
<keyword evidence="7" id="KW-0560">Oxidoreductase</keyword>
<evidence type="ECO:0000256" key="4">
    <source>
        <dbReference type="ARBA" id="ARBA00022630"/>
    </source>
</evidence>
<feature type="domain" description="NADH:flavin oxidoreductase/NADH oxidase N-terminal" evidence="10">
    <location>
        <begin position="13"/>
        <end position="343"/>
    </location>
</feature>